<feature type="transmembrane region" description="Helical" evidence="1">
    <location>
        <begin position="129"/>
        <end position="154"/>
    </location>
</feature>
<keyword evidence="1" id="KW-1133">Transmembrane helix</keyword>
<keyword evidence="1" id="KW-0472">Membrane</keyword>
<reference evidence="2" key="1">
    <citation type="submission" date="2023-06" db="EMBL/GenBank/DDBJ databases">
        <title>Genome-scale phylogeny and comparative genomics of the fungal order Sordariales.</title>
        <authorList>
            <consortium name="Lawrence Berkeley National Laboratory"/>
            <person name="Hensen N."/>
            <person name="Bonometti L."/>
            <person name="Westerberg I."/>
            <person name="Brannstrom I.O."/>
            <person name="Guillou S."/>
            <person name="Cros-Aarteil S."/>
            <person name="Calhoun S."/>
            <person name="Haridas S."/>
            <person name="Kuo A."/>
            <person name="Mondo S."/>
            <person name="Pangilinan J."/>
            <person name="Riley R."/>
            <person name="Labutti K."/>
            <person name="Andreopoulos B."/>
            <person name="Lipzen A."/>
            <person name="Chen C."/>
            <person name="Yanf M."/>
            <person name="Daum C."/>
            <person name="Ng V."/>
            <person name="Clum A."/>
            <person name="Steindorff A."/>
            <person name="Ohm R."/>
            <person name="Martin F."/>
            <person name="Silar P."/>
            <person name="Natvig D."/>
            <person name="Lalanne C."/>
            <person name="Gautier V."/>
            <person name="Ament-Velasquez S.L."/>
            <person name="Kruys A."/>
            <person name="Hutchinson M.I."/>
            <person name="Powell A.J."/>
            <person name="Barry K."/>
            <person name="Miller A.N."/>
            <person name="Grigoriev I.V."/>
            <person name="Debuchy R."/>
            <person name="Gladieux P."/>
            <person name="Thoren M.H."/>
            <person name="Johannesson H."/>
        </authorList>
    </citation>
    <scope>NUCLEOTIDE SEQUENCE</scope>
    <source>
        <strain evidence="2">SMH2532-1</strain>
    </source>
</reference>
<keyword evidence="3" id="KW-1185">Reference proteome</keyword>
<feature type="transmembrane region" description="Helical" evidence="1">
    <location>
        <begin position="67"/>
        <end position="88"/>
    </location>
</feature>
<organism evidence="2 3">
    <name type="scientific">Cercophora newfieldiana</name>
    <dbReference type="NCBI Taxonomy" id="92897"/>
    <lineage>
        <taxon>Eukaryota</taxon>
        <taxon>Fungi</taxon>
        <taxon>Dikarya</taxon>
        <taxon>Ascomycota</taxon>
        <taxon>Pezizomycotina</taxon>
        <taxon>Sordariomycetes</taxon>
        <taxon>Sordariomycetidae</taxon>
        <taxon>Sordariales</taxon>
        <taxon>Lasiosphaeriaceae</taxon>
        <taxon>Cercophora</taxon>
    </lineage>
</organism>
<dbReference type="PANTHER" id="PTHR35041:SF6">
    <property type="entry name" value="FORMYLMETHIONINE DEFORMYLASE-LIKE PROTEIN-RELATED"/>
    <property type="match status" value="1"/>
</dbReference>
<dbReference type="Proteomes" id="UP001174936">
    <property type="component" value="Unassembled WGS sequence"/>
</dbReference>
<evidence type="ECO:0000313" key="2">
    <source>
        <dbReference type="EMBL" id="KAK0649134.1"/>
    </source>
</evidence>
<dbReference type="AlphaFoldDB" id="A0AA39YBA2"/>
<feature type="transmembrane region" description="Helical" evidence="1">
    <location>
        <begin position="21"/>
        <end position="47"/>
    </location>
</feature>
<evidence type="ECO:0000313" key="3">
    <source>
        <dbReference type="Proteomes" id="UP001174936"/>
    </source>
</evidence>
<protein>
    <submittedName>
        <fullName evidence="2">Uncharacterized protein</fullName>
    </submittedName>
</protein>
<dbReference type="PANTHER" id="PTHR35041">
    <property type="entry name" value="MEDIATOR OF RNA POLYMERASE II TRANSCRIPTION SUBUNIT 1"/>
    <property type="match status" value="1"/>
</dbReference>
<sequence length="632" mass="69158">MQFPSFLASNLPVLRMMANKVHWLGPTSMVTWLLLAVATAIGHHFFYTWLDGRIVQSKTEQEWYGRIGTGLAFLTNALLSAASTIAYTQLLWKTLRSKTVSVGGVDALFGATTSAWNLANLELWRRGPLLGVVAAISWMLPLLAVVTPSTLVVVQSATPNVTITEMPMPIIDHAPEKVAQWSWDRVTEDKIVLSKYNRPATAITRLVANVASSGSILPILAPFPNSSYSLDFYGPSISCVRADPILEQSVTNRTERDSLSYLYIGFVPDPPDSRALNDTTIDILNGVNLTLLSTSTKVSKLQTYDELGTNGHARLFIWTRLPGNYNTTTKVTIGADPPKLMECGLFNSSYKVDFNYTNNRQSISVRNLTRLNGITYSTYLSFNFTTVPEPPGFFEGAIGCALMEALSKMLVGFLRLASVTDGWVSDGELGILNTVLMQAHEVRRLYQKVAQDEFTPFTEPLVIRNMSIAEAIEELSQNITLSLFSNPYFLQNPSANNRSAAAAATVPRMPVTVTTPQNAYSYNNPRNLAIAYGLGIGFAVAAVTAGLVCIHAVEGTFSTSFSTILRTTRGAQLDGLVHPSEMHGKEPLPKRLGRMKVLLGGSNSILRFTKVEGQGREGSVESEVELLKTSPR</sequence>
<accession>A0AA39YBA2</accession>
<proteinExistence type="predicted"/>
<feature type="transmembrane region" description="Helical" evidence="1">
    <location>
        <begin position="529"/>
        <end position="553"/>
    </location>
</feature>
<evidence type="ECO:0000256" key="1">
    <source>
        <dbReference type="SAM" id="Phobius"/>
    </source>
</evidence>
<gene>
    <name evidence="2" type="ORF">B0T16DRAFT_491818</name>
</gene>
<comment type="caution">
    <text evidence="2">The sequence shown here is derived from an EMBL/GenBank/DDBJ whole genome shotgun (WGS) entry which is preliminary data.</text>
</comment>
<dbReference type="EMBL" id="JAULSV010000003">
    <property type="protein sequence ID" value="KAK0649134.1"/>
    <property type="molecule type" value="Genomic_DNA"/>
</dbReference>
<keyword evidence="1" id="KW-0812">Transmembrane</keyword>
<name>A0AA39YBA2_9PEZI</name>